<dbReference type="GO" id="GO:0005975">
    <property type="term" value="P:carbohydrate metabolic process"/>
    <property type="evidence" value="ECO:0007669"/>
    <property type="project" value="InterPro"/>
</dbReference>
<keyword evidence="5" id="KW-1185">Reference proteome</keyword>
<dbReference type="AlphaFoldDB" id="A0A7J0EY21"/>
<dbReference type="OrthoDB" id="1657402at2759"/>
<evidence type="ECO:0000313" key="4">
    <source>
        <dbReference type="EMBL" id="GFY91332.1"/>
    </source>
</evidence>
<name>A0A7J0EY21_9ERIC</name>
<evidence type="ECO:0000259" key="3">
    <source>
        <dbReference type="Pfam" id="PF21467"/>
    </source>
</evidence>
<dbReference type="Pfam" id="PF21467">
    <property type="entry name" value="BetaGal_gal-bd"/>
    <property type="match status" value="1"/>
</dbReference>
<dbReference type="InterPro" id="IPR008979">
    <property type="entry name" value="Galactose-bd-like_sf"/>
</dbReference>
<dbReference type="PANTHER" id="PTHR23421">
    <property type="entry name" value="BETA-GALACTOSIDASE RELATED"/>
    <property type="match status" value="1"/>
</dbReference>
<dbReference type="InterPro" id="IPR048913">
    <property type="entry name" value="BetaGal_gal-bd"/>
</dbReference>
<dbReference type="EMBL" id="BJWL01000007">
    <property type="protein sequence ID" value="GFY91332.1"/>
    <property type="molecule type" value="Genomic_DNA"/>
</dbReference>
<keyword evidence="2" id="KW-0326">Glycosidase</keyword>
<feature type="domain" description="Beta-galactosidase galactose-binding" evidence="3">
    <location>
        <begin position="127"/>
        <end position="166"/>
    </location>
</feature>
<dbReference type="SUPFAM" id="SSF49785">
    <property type="entry name" value="Galactose-binding domain-like"/>
    <property type="match status" value="1"/>
</dbReference>
<evidence type="ECO:0000313" key="5">
    <source>
        <dbReference type="Proteomes" id="UP000585474"/>
    </source>
</evidence>
<sequence length="166" mass="18273">MDSVYISAFLIGKTEKRLSLSFEVGRAPPPGCRFIASQTESPRRSVVEVQRSAKIQEKNGGPFYEWVGAGLTSVQINGFSNGPKDLSKYTWTYKIGLDGEHLGIYKADGLNRVKWVSTSVPPKEQPLAWYKAVVNAPDPSADEPIGFDMIHMGKGLAWLNGEEVGR</sequence>
<gene>
    <name evidence="4" type="ORF">Acr_07g0015280</name>
</gene>
<protein>
    <submittedName>
        <fullName evidence="4">Beta-galactosidase 10</fullName>
    </submittedName>
</protein>
<proteinExistence type="predicted"/>
<evidence type="ECO:0000256" key="1">
    <source>
        <dbReference type="ARBA" id="ARBA00022801"/>
    </source>
</evidence>
<comment type="caution">
    <text evidence="4">The sequence shown here is derived from an EMBL/GenBank/DDBJ whole genome shotgun (WGS) entry which is preliminary data.</text>
</comment>
<dbReference type="InterPro" id="IPR001944">
    <property type="entry name" value="Glycoside_Hdrlase_35"/>
</dbReference>
<keyword evidence="1" id="KW-0378">Hydrolase</keyword>
<reference evidence="4 5" key="1">
    <citation type="submission" date="2019-07" db="EMBL/GenBank/DDBJ databases">
        <title>De Novo Assembly of kiwifruit Actinidia rufa.</title>
        <authorList>
            <person name="Sugita-Konishi S."/>
            <person name="Sato K."/>
            <person name="Mori E."/>
            <person name="Abe Y."/>
            <person name="Kisaki G."/>
            <person name="Hamano K."/>
            <person name="Suezawa K."/>
            <person name="Otani M."/>
            <person name="Fukuda T."/>
            <person name="Manabe T."/>
            <person name="Gomi K."/>
            <person name="Tabuchi M."/>
            <person name="Akimitsu K."/>
            <person name="Kataoka I."/>
        </authorList>
    </citation>
    <scope>NUCLEOTIDE SEQUENCE [LARGE SCALE GENOMIC DNA]</scope>
    <source>
        <strain evidence="5">cv. Fuchu</strain>
    </source>
</reference>
<organism evidence="4 5">
    <name type="scientific">Actinidia rufa</name>
    <dbReference type="NCBI Taxonomy" id="165716"/>
    <lineage>
        <taxon>Eukaryota</taxon>
        <taxon>Viridiplantae</taxon>
        <taxon>Streptophyta</taxon>
        <taxon>Embryophyta</taxon>
        <taxon>Tracheophyta</taxon>
        <taxon>Spermatophyta</taxon>
        <taxon>Magnoliopsida</taxon>
        <taxon>eudicotyledons</taxon>
        <taxon>Gunneridae</taxon>
        <taxon>Pentapetalae</taxon>
        <taxon>asterids</taxon>
        <taxon>Ericales</taxon>
        <taxon>Actinidiaceae</taxon>
        <taxon>Actinidia</taxon>
    </lineage>
</organism>
<dbReference type="GO" id="GO:0004553">
    <property type="term" value="F:hydrolase activity, hydrolyzing O-glycosyl compounds"/>
    <property type="evidence" value="ECO:0007669"/>
    <property type="project" value="InterPro"/>
</dbReference>
<accession>A0A7J0EY21</accession>
<dbReference type="Proteomes" id="UP000585474">
    <property type="component" value="Unassembled WGS sequence"/>
</dbReference>
<evidence type="ECO:0000256" key="2">
    <source>
        <dbReference type="ARBA" id="ARBA00023295"/>
    </source>
</evidence>